<comment type="caution">
    <text evidence="2">The sequence shown here is derived from an EMBL/GenBank/DDBJ whole genome shotgun (WGS) entry which is preliminary data.</text>
</comment>
<protein>
    <submittedName>
        <fullName evidence="2">Uncharacterized protein</fullName>
    </submittedName>
</protein>
<keyword evidence="3" id="KW-1185">Reference proteome</keyword>
<proteinExistence type="predicted"/>
<feature type="region of interest" description="Disordered" evidence="1">
    <location>
        <begin position="53"/>
        <end position="127"/>
    </location>
</feature>
<dbReference type="AlphaFoldDB" id="A0AAD9AUV7"/>
<gene>
    <name evidence="2" type="ORF">CCHR01_02291</name>
</gene>
<sequence length="127" mass="13825">MKRTAELEWRRHMLSALQTCRVQTPVHLCRFLPPRLGAWRVSSAQPVAVEQLRPTNSAGNPGIGGEGAVCSAEAGSSRWPVSATHSDDELPEAILHSHSIDKPTNHKTAITAQKRQPMGEEDPASID</sequence>
<organism evidence="2 3">
    <name type="scientific">Colletotrichum chrysophilum</name>
    <dbReference type="NCBI Taxonomy" id="1836956"/>
    <lineage>
        <taxon>Eukaryota</taxon>
        <taxon>Fungi</taxon>
        <taxon>Dikarya</taxon>
        <taxon>Ascomycota</taxon>
        <taxon>Pezizomycotina</taxon>
        <taxon>Sordariomycetes</taxon>
        <taxon>Hypocreomycetidae</taxon>
        <taxon>Glomerellales</taxon>
        <taxon>Glomerellaceae</taxon>
        <taxon>Colletotrichum</taxon>
        <taxon>Colletotrichum gloeosporioides species complex</taxon>
    </lineage>
</organism>
<evidence type="ECO:0000256" key="1">
    <source>
        <dbReference type="SAM" id="MobiDB-lite"/>
    </source>
</evidence>
<evidence type="ECO:0000313" key="2">
    <source>
        <dbReference type="EMBL" id="KAK1855006.1"/>
    </source>
</evidence>
<evidence type="ECO:0000313" key="3">
    <source>
        <dbReference type="Proteomes" id="UP001243330"/>
    </source>
</evidence>
<accession>A0AAD9AUV7</accession>
<reference evidence="2" key="1">
    <citation type="submission" date="2023-01" db="EMBL/GenBank/DDBJ databases">
        <title>Colletotrichum chrysophilum M932 genome sequence.</title>
        <authorList>
            <person name="Baroncelli R."/>
        </authorList>
    </citation>
    <scope>NUCLEOTIDE SEQUENCE</scope>
    <source>
        <strain evidence="2">M932</strain>
    </source>
</reference>
<name>A0AAD9AUV7_9PEZI</name>
<dbReference type="Proteomes" id="UP001243330">
    <property type="component" value="Unassembled WGS sequence"/>
</dbReference>
<dbReference type="EMBL" id="JAQOWY010000027">
    <property type="protein sequence ID" value="KAK1855006.1"/>
    <property type="molecule type" value="Genomic_DNA"/>
</dbReference>